<evidence type="ECO:0000313" key="2">
    <source>
        <dbReference type="EMBL" id="VVC91964.1"/>
    </source>
</evidence>
<protein>
    <submittedName>
        <fullName evidence="2">Uncharacterized protein</fullName>
    </submittedName>
</protein>
<feature type="compositionally biased region" description="Basic and acidic residues" evidence="1">
    <location>
        <begin position="1"/>
        <end position="17"/>
    </location>
</feature>
<evidence type="ECO:0000256" key="1">
    <source>
        <dbReference type="SAM" id="MobiDB-lite"/>
    </source>
</evidence>
<evidence type="ECO:0000313" key="3">
    <source>
        <dbReference type="Proteomes" id="UP000324832"/>
    </source>
</evidence>
<dbReference type="Proteomes" id="UP000324832">
    <property type="component" value="Unassembled WGS sequence"/>
</dbReference>
<reference evidence="2 3" key="1">
    <citation type="submission" date="2017-07" db="EMBL/GenBank/DDBJ databases">
        <authorList>
            <person name="Talla V."/>
            <person name="Backstrom N."/>
        </authorList>
    </citation>
    <scope>NUCLEOTIDE SEQUENCE [LARGE SCALE GENOMIC DNA]</scope>
</reference>
<dbReference type="EMBL" id="FZQP02001160">
    <property type="protein sequence ID" value="VVC91964.1"/>
    <property type="molecule type" value="Genomic_DNA"/>
</dbReference>
<dbReference type="AlphaFoldDB" id="A0A5E4Q373"/>
<name>A0A5E4Q373_9NEOP</name>
<keyword evidence="3" id="KW-1185">Reference proteome</keyword>
<proteinExistence type="predicted"/>
<accession>A0A5E4Q373</accession>
<organism evidence="2 3">
    <name type="scientific">Leptidea sinapis</name>
    <dbReference type="NCBI Taxonomy" id="189913"/>
    <lineage>
        <taxon>Eukaryota</taxon>
        <taxon>Metazoa</taxon>
        <taxon>Ecdysozoa</taxon>
        <taxon>Arthropoda</taxon>
        <taxon>Hexapoda</taxon>
        <taxon>Insecta</taxon>
        <taxon>Pterygota</taxon>
        <taxon>Neoptera</taxon>
        <taxon>Endopterygota</taxon>
        <taxon>Lepidoptera</taxon>
        <taxon>Glossata</taxon>
        <taxon>Ditrysia</taxon>
        <taxon>Papilionoidea</taxon>
        <taxon>Pieridae</taxon>
        <taxon>Dismorphiinae</taxon>
        <taxon>Leptidea</taxon>
    </lineage>
</organism>
<gene>
    <name evidence="2" type="ORF">LSINAPIS_LOCUS4507</name>
</gene>
<feature type="region of interest" description="Disordered" evidence="1">
    <location>
        <begin position="1"/>
        <end position="34"/>
    </location>
</feature>
<sequence>MSFVPHTEDRSRPEDARNAGVVNREPGSKRPRSLCSAAARFPLKSTSAPWSGSQGQVKREKAAASWRHRNVTTGILTIACLQ</sequence>